<evidence type="ECO:0000313" key="2">
    <source>
        <dbReference type="EMBL" id="ACO74660.1"/>
    </source>
</evidence>
<dbReference type="Proteomes" id="UP000002010">
    <property type="component" value="Chromosome"/>
</dbReference>
<reference evidence="2 3" key="1">
    <citation type="journal article" date="2009" name="PLoS Genet.">
        <title>The complete genome and proteome of Laribacter hongkongensis reveal potential mechanisms for adaptations to different temperatures and habitats.</title>
        <authorList>
            <person name="Woo P.C."/>
            <person name="Lau S.K."/>
            <person name="Tse H."/>
            <person name="Teng J.L."/>
            <person name="Curreem S.O."/>
            <person name="Tsang A.K."/>
            <person name="Fan R.Y."/>
            <person name="Wong G.K."/>
            <person name="Huang Y."/>
            <person name="Loman N.J."/>
            <person name="Snyder L.A."/>
            <person name="Cai J.J."/>
            <person name="Huang J.D."/>
            <person name="Mak W."/>
            <person name="Pallen M.J."/>
            <person name="Lok S."/>
            <person name="Yuen K.Y."/>
        </authorList>
    </citation>
    <scope>NUCLEOTIDE SEQUENCE [LARGE SCALE GENOMIC DNA]</scope>
    <source>
        <strain evidence="2 3">HLHK9</strain>
    </source>
</reference>
<dbReference type="HOGENOM" id="CLU_3169658_0_0_4"/>
<feature type="region of interest" description="Disordered" evidence="1">
    <location>
        <begin position="1"/>
        <end position="29"/>
    </location>
</feature>
<sequence length="47" mass="4904">MTASADPTEMRSISPVSSHPAGTPSTTANRAMCVRDGIAPFFHAKTV</sequence>
<name>C1D870_LARHH</name>
<proteinExistence type="predicted"/>
<dbReference type="EMBL" id="CP001154">
    <property type="protein sequence ID" value="ACO74660.1"/>
    <property type="molecule type" value="Genomic_DNA"/>
</dbReference>
<dbReference type="KEGG" id="lhk:LHK_01675"/>
<dbReference type="AlphaFoldDB" id="C1D870"/>
<evidence type="ECO:0000313" key="3">
    <source>
        <dbReference type="Proteomes" id="UP000002010"/>
    </source>
</evidence>
<accession>C1D870</accession>
<organism evidence="2 3">
    <name type="scientific">Laribacter hongkongensis (strain HLHK9)</name>
    <dbReference type="NCBI Taxonomy" id="557598"/>
    <lineage>
        <taxon>Bacteria</taxon>
        <taxon>Pseudomonadati</taxon>
        <taxon>Pseudomonadota</taxon>
        <taxon>Betaproteobacteria</taxon>
        <taxon>Neisseriales</taxon>
        <taxon>Aquaspirillaceae</taxon>
        <taxon>Laribacter</taxon>
    </lineage>
</organism>
<protein>
    <submittedName>
        <fullName evidence="2">Uncharacterized protein</fullName>
    </submittedName>
</protein>
<keyword evidence="3" id="KW-1185">Reference proteome</keyword>
<gene>
    <name evidence="2" type="ordered locus">LHK_01675</name>
</gene>
<evidence type="ECO:0000256" key="1">
    <source>
        <dbReference type="SAM" id="MobiDB-lite"/>
    </source>
</evidence>